<reference evidence="2 3" key="1">
    <citation type="submission" date="2017-02" db="EMBL/GenBank/DDBJ databases">
        <title>The new phylogeny of genus Mycobacterium.</title>
        <authorList>
            <person name="Tortoli E."/>
            <person name="Trovato A."/>
            <person name="Cirillo D.M."/>
        </authorList>
    </citation>
    <scope>NUCLEOTIDE SEQUENCE [LARGE SCALE GENOMIC DNA]</scope>
    <source>
        <strain evidence="2 3">DSM 45145</strain>
    </source>
</reference>
<feature type="transmembrane region" description="Helical" evidence="1">
    <location>
        <begin position="52"/>
        <end position="69"/>
    </location>
</feature>
<comment type="caution">
    <text evidence="2">The sequence shown here is derived from an EMBL/GenBank/DDBJ whole genome shotgun (WGS) entry which is preliminary data.</text>
</comment>
<accession>A0ABX3T682</accession>
<keyword evidence="1" id="KW-0472">Membrane</keyword>
<evidence type="ECO:0000256" key="1">
    <source>
        <dbReference type="SAM" id="Phobius"/>
    </source>
</evidence>
<protein>
    <recommendedName>
        <fullName evidence="4">DUF3040 domain-containing protein</fullName>
    </recommendedName>
</protein>
<sequence length="74" mass="7652">MTTPQQLRSLVSAEEVLVAGVPWPRYKLVALIAGFAALLLVGLVTTSATPSVLAGTGVAVSVGLVLRALQQRPQ</sequence>
<name>A0ABX3T682_9MYCO</name>
<evidence type="ECO:0000313" key="3">
    <source>
        <dbReference type="Proteomes" id="UP000192374"/>
    </source>
</evidence>
<dbReference type="RefSeq" id="WP_083087575.1">
    <property type="nucleotide sequence ID" value="NZ_AP022583.1"/>
</dbReference>
<dbReference type="Proteomes" id="UP000192374">
    <property type="component" value="Unassembled WGS sequence"/>
</dbReference>
<evidence type="ECO:0000313" key="2">
    <source>
        <dbReference type="EMBL" id="ORB15018.1"/>
    </source>
</evidence>
<keyword evidence="1" id="KW-1133">Transmembrane helix</keyword>
<keyword evidence="1" id="KW-0812">Transmembrane</keyword>
<gene>
    <name evidence="2" type="ORF">BST37_10110</name>
</gene>
<proteinExistence type="predicted"/>
<dbReference type="EMBL" id="MVIC01000014">
    <property type="protein sequence ID" value="ORB15018.1"/>
    <property type="molecule type" value="Genomic_DNA"/>
</dbReference>
<feature type="transmembrane region" description="Helical" evidence="1">
    <location>
        <begin position="28"/>
        <end position="46"/>
    </location>
</feature>
<evidence type="ECO:0008006" key="4">
    <source>
        <dbReference type="Google" id="ProtNLM"/>
    </source>
</evidence>
<keyword evidence="3" id="KW-1185">Reference proteome</keyword>
<organism evidence="2 3">
    <name type="scientific">Mycobacterium noviomagense</name>
    <dbReference type="NCBI Taxonomy" id="459858"/>
    <lineage>
        <taxon>Bacteria</taxon>
        <taxon>Bacillati</taxon>
        <taxon>Actinomycetota</taxon>
        <taxon>Actinomycetes</taxon>
        <taxon>Mycobacteriales</taxon>
        <taxon>Mycobacteriaceae</taxon>
        <taxon>Mycobacterium</taxon>
    </lineage>
</organism>